<feature type="coiled-coil region" evidence="1">
    <location>
        <begin position="85"/>
        <end position="112"/>
    </location>
</feature>
<dbReference type="InterPro" id="IPR004158">
    <property type="entry name" value="DUF247_pln"/>
</dbReference>
<reference evidence="3 4" key="1">
    <citation type="journal article" date="2019" name="Plant Biotechnol. J.">
        <title>The red bayberry genome and genetic basis of sex determination.</title>
        <authorList>
            <person name="Jia H.M."/>
            <person name="Jia H.J."/>
            <person name="Cai Q.L."/>
            <person name="Wang Y."/>
            <person name="Zhao H.B."/>
            <person name="Yang W.F."/>
            <person name="Wang G.Y."/>
            <person name="Li Y.H."/>
            <person name="Zhan D.L."/>
            <person name="Shen Y.T."/>
            <person name="Niu Q.F."/>
            <person name="Chang L."/>
            <person name="Qiu J."/>
            <person name="Zhao L."/>
            <person name="Xie H.B."/>
            <person name="Fu W.Y."/>
            <person name="Jin J."/>
            <person name="Li X.W."/>
            <person name="Jiao Y."/>
            <person name="Zhou C.C."/>
            <person name="Tu T."/>
            <person name="Chai C.Y."/>
            <person name="Gao J.L."/>
            <person name="Fan L.J."/>
            <person name="van de Weg E."/>
            <person name="Wang J.Y."/>
            <person name="Gao Z.S."/>
        </authorList>
    </citation>
    <scope>NUCLEOTIDE SEQUENCE [LARGE SCALE GENOMIC DNA]</scope>
    <source>
        <tissue evidence="3">Leaves</tissue>
    </source>
</reference>
<keyword evidence="2" id="KW-0812">Transmembrane</keyword>
<keyword evidence="2" id="KW-1133">Transmembrane helix</keyword>
<accession>A0A6A1VP70</accession>
<dbReference type="AlphaFoldDB" id="A0A6A1VP70"/>
<dbReference type="PANTHER" id="PTHR31170:SF17">
    <property type="match status" value="1"/>
</dbReference>
<evidence type="ECO:0000256" key="2">
    <source>
        <dbReference type="SAM" id="Phobius"/>
    </source>
</evidence>
<feature type="transmembrane region" description="Helical" evidence="2">
    <location>
        <begin position="386"/>
        <end position="414"/>
    </location>
</feature>
<proteinExistence type="predicted"/>
<keyword evidence="2" id="KW-0472">Membrane</keyword>
<keyword evidence="4" id="KW-1185">Reference proteome</keyword>
<name>A0A6A1VP70_9ROSI</name>
<gene>
    <name evidence="3" type="ORF">CJ030_MR5G004870</name>
</gene>
<dbReference type="Proteomes" id="UP000516437">
    <property type="component" value="Chromosome 5"/>
</dbReference>
<sequence length="417" mass="48619">MKPGIDGTESLSARIEKKFAGLTPIDLECCIFKVHHQLRRVNENAYEPELLAIGPYHHGKDRLSPMEKHKLNCLQLMLKRRNGSIEIYIEAMRELEKSARRYYAESTDLTEDEFVEMLLLDGCFIIELFCNKAPIFQMDWMRSSLRRDLLLFENQLPFFVLTKLFQMTWFPTEPSGIGYLAFDYLCPSLPFKFNDPGSCDNIKHLLALIHEAICPPRFAGTRKSRKEIEWDGGYRSINCATELREAGIRFRKLEKRNLFDIEFDNGVMKIPQLEIHNETECLIRNLVAYEQYTKNIRSPFITDYVCFMDDLISSPRDVGLLRQRGIILNELGDDEVVSTMFNKLRDNVSESNLGYTEVYKNVKQHCKQPWNFQKAKLRHNYFNSPWALISFLAALFLILQSTVQTGFNIASYFVHKS</sequence>
<comment type="caution">
    <text evidence="3">The sequence shown here is derived from an EMBL/GenBank/DDBJ whole genome shotgun (WGS) entry which is preliminary data.</text>
</comment>
<protein>
    <submittedName>
        <fullName evidence="3">Uncharacterized protein</fullName>
    </submittedName>
</protein>
<evidence type="ECO:0000256" key="1">
    <source>
        <dbReference type="SAM" id="Coils"/>
    </source>
</evidence>
<dbReference type="OrthoDB" id="672127at2759"/>
<dbReference type="PANTHER" id="PTHR31170">
    <property type="entry name" value="BNAC04G53230D PROTEIN"/>
    <property type="match status" value="1"/>
</dbReference>
<organism evidence="3 4">
    <name type="scientific">Morella rubra</name>
    <name type="common">Chinese bayberry</name>
    <dbReference type="NCBI Taxonomy" id="262757"/>
    <lineage>
        <taxon>Eukaryota</taxon>
        <taxon>Viridiplantae</taxon>
        <taxon>Streptophyta</taxon>
        <taxon>Embryophyta</taxon>
        <taxon>Tracheophyta</taxon>
        <taxon>Spermatophyta</taxon>
        <taxon>Magnoliopsida</taxon>
        <taxon>eudicotyledons</taxon>
        <taxon>Gunneridae</taxon>
        <taxon>Pentapetalae</taxon>
        <taxon>rosids</taxon>
        <taxon>fabids</taxon>
        <taxon>Fagales</taxon>
        <taxon>Myricaceae</taxon>
        <taxon>Morella</taxon>
    </lineage>
</organism>
<dbReference type="Pfam" id="PF03140">
    <property type="entry name" value="DUF247"/>
    <property type="match status" value="1"/>
</dbReference>
<evidence type="ECO:0000313" key="4">
    <source>
        <dbReference type="Proteomes" id="UP000516437"/>
    </source>
</evidence>
<dbReference type="EMBL" id="RXIC02000023">
    <property type="protein sequence ID" value="KAB1213727.1"/>
    <property type="molecule type" value="Genomic_DNA"/>
</dbReference>
<evidence type="ECO:0000313" key="3">
    <source>
        <dbReference type="EMBL" id="KAB1213727.1"/>
    </source>
</evidence>
<keyword evidence="1" id="KW-0175">Coiled coil</keyword>